<keyword evidence="3" id="KW-0812">Transmembrane</keyword>
<keyword evidence="3" id="KW-0472">Membrane</keyword>
<dbReference type="STRING" id="36847.CLNEO_05640"/>
<evidence type="ECO:0000313" key="5">
    <source>
        <dbReference type="Proteomes" id="UP000070539"/>
    </source>
</evidence>
<dbReference type="InterPro" id="IPR048254">
    <property type="entry name" value="CDP_ALCOHOL_P_TRANSF_CS"/>
</dbReference>
<reference evidence="4 5" key="1">
    <citation type="submission" date="2016-01" db="EMBL/GenBank/DDBJ databases">
        <title>Genome sequence of Clostridium neopropionicum X4, DSM-3847.</title>
        <authorList>
            <person name="Poehlein A."/>
            <person name="Beck M.H."/>
            <person name="Bengelsdorf F.R."/>
            <person name="Daniel R."/>
            <person name="Duerre P."/>
        </authorList>
    </citation>
    <scope>NUCLEOTIDE SEQUENCE [LARGE SCALE GENOMIC DNA]</scope>
    <source>
        <strain evidence="4 5">DSM-3847</strain>
    </source>
</reference>
<comment type="caution">
    <text evidence="4">The sequence shown here is derived from an EMBL/GenBank/DDBJ whole genome shotgun (WGS) entry which is preliminary data.</text>
</comment>
<dbReference type="Proteomes" id="UP000070539">
    <property type="component" value="Unassembled WGS sequence"/>
</dbReference>
<dbReference type="AlphaFoldDB" id="A0A136WIR3"/>
<feature type="transmembrane region" description="Helical" evidence="3">
    <location>
        <begin position="12"/>
        <end position="38"/>
    </location>
</feature>
<evidence type="ECO:0000256" key="3">
    <source>
        <dbReference type="SAM" id="Phobius"/>
    </source>
</evidence>
<keyword evidence="1 2" id="KW-0808">Transferase</keyword>
<dbReference type="GO" id="GO:0016020">
    <property type="term" value="C:membrane"/>
    <property type="evidence" value="ECO:0007669"/>
    <property type="project" value="InterPro"/>
</dbReference>
<feature type="transmembrane region" description="Helical" evidence="3">
    <location>
        <begin position="86"/>
        <end position="106"/>
    </location>
</feature>
<dbReference type="InterPro" id="IPR043130">
    <property type="entry name" value="CDP-OH_PTrfase_TM_dom"/>
</dbReference>
<dbReference type="EC" id="2.7.8.5" evidence="4"/>
<dbReference type="EMBL" id="LRVM01000001">
    <property type="protein sequence ID" value="KXL54458.1"/>
    <property type="molecule type" value="Genomic_DNA"/>
</dbReference>
<sequence length="176" mass="20036">MRLIPNILTVARIIGAFLLLLVEPFSRGFFVLYLFCGISDALDGYIARRFGLSSSLGATLDSIADCIFVFILLYRFLPVMFLPTWAWYWIGGICFIKICSLVIGILRYRALAFLHTYFNKITGAALFCFPVLYYFWGLEVTAVVLCTIATIAAIEELVLNLSQKELQRDRKSLFMK</sequence>
<dbReference type="GO" id="GO:0008654">
    <property type="term" value="P:phospholipid biosynthetic process"/>
    <property type="evidence" value="ECO:0007669"/>
    <property type="project" value="InterPro"/>
</dbReference>
<evidence type="ECO:0000256" key="1">
    <source>
        <dbReference type="ARBA" id="ARBA00022679"/>
    </source>
</evidence>
<dbReference type="OrthoDB" id="9796672at2"/>
<comment type="similarity">
    <text evidence="2">Belongs to the CDP-alcohol phosphatidyltransferase class-I family.</text>
</comment>
<evidence type="ECO:0000313" key="4">
    <source>
        <dbReference type="EMBL" id="KXL54458.1"/>
    </source>
</evidence>
<accession>A0A136WIR3</accession>
<dbReference type="Gene3D" id="1.20.120.1760">
    <property type="match status" value="1"/>
</dbReference>
<dbReference type="PROSITE" id="PS00379">
    <property type="entry name" value="CDP_ALCOHOL_P_TRANSF"/>
    <property type="match status" value="1"/>
</dbReference>
<feature type="transmembrane region" description="Helical" evidence="3">
    <location>
        <begin position="118"/>
        <end position="136"/>
    </location>
</feature>
<evidence type="ECO:0000256" key="2">
    <source>
        <dbReference type="RuleBase" id="RU003750"/>
    </source>
</evidence>
<name>A0A136WIR3_9FIRM</name>
<dbReference type="InterPro" id="IPR000462">
    <property type="entry name" value="CDP-OH_P_trans"/>
</dbReference>
<gene>
    <name evidence="4" type="primary">pgsA_1</name>
    <name evidence="4" type="ORF">CLNEO_05640</name>
</gene>
<organism evidence="4 5">
    <name type="scientific">Anaerotignum neopropionicum</name>
    <dbReference type="NCBI Taxonomy" id="36847"/>
    <lineage>
        <taxon>Bacteria</taxon>
        <taxon>Bacillati</taxon>
        <taxon>Bacillota</taxon>
        <taxon>Clostridia</taxon>
        <taxon>Lachnospirales</taxon>
        <taxon>Anaerotignaceae</taxon>
        <taxon>Anaerotignum</taxon>
    </lineage>
</organism>
<keyword evidence="5" id="KW-1185">Reference proteome</keyword>
<feature type="transmembrane region" description="Helical" evidence="3">
    <location>
        <begin position="142"/>
        <end position="161"/>
    </location>
</feature>
<protein>
    <submittedName>
        <fullName evidence="4">CDP-diacylglycerol--glycerol-3-phosphate 3-phosphatidyltransferase</fullName>
        <ecNumber evidence="4">2.7.8.5</ecNumber>
    </submittedName>
</protein>
<dbReference type="RefSeq" id="WP_066084074.1">
    <property type="nucleotide sequence ID" value="NZ_LRVM01000001.1"/>
</dbReference>
<dbReference type="Pfam" id="PF01066">
    <property type="entry name" value="CDP-OH_P_transf"/>
    <property type="match status" value="1"/>
</dbReference>
<proteinExistence type="inferred from homology"/>
<dbReference type="GO" id="GO:0008444">
    <property type="term" value="F:CDP-diacylglycerol-glycerol-3-phosphate 3-phosphatidyltransferase activity"/>
    <property type="evidence" value="ECO:0007669"/>
    <property type="project" value="UniProtKB-EC"/>
</dbReference>
<keyword evidence="3" id="KW-1133">Transmembrane helix</keyword>